<dbReference type="AlphaFoldDB" id="A0A4C1W683"/>
<keyword evidence="2" id="KW-1185">Reference proteome</keyword>
<comment type="caution">
    <text evidence="1">The sequence shown here is derived from an EMBL/GenBank/DDBJ whole genome shotgun (WGS) entry which is preliminary data.</text>
</comment>
<accession>A0A4C1W683</accession>
<organism evidence="1 2">
    <name type="scientific">Eumeta variegata</name>
    <name type="common">Bagworm moth</name>
    <name type="synonym">Eumeta japonica</name>
    <dbReference type="NCBI Taxonomy" id="151549"/>
    <lineage>
        <taxon>Eukaryota</taxon>
        <taxon>Metazoa</taxon>
        <taxon>Ecdysozoa</taxon>
        <taxon>Arthropoda</taxon>
        <taxon>Hexapoda</taxon>
        <taxon>Insecta</taxon>
        <taxon>Pterygota</taxon>
        <taxon>Neoptera</taxon>
        <taxon>Endopterygota</taxon>
        <taxon>Lepidoptera</taxon>
        <taxon>Glossata</taxon>
        <taxon>Ditrysia</taxon>
        <taxon>Tineoidea</taxon>
        <taxon>Psychidae</taxon>
        <taxon>Oiketicinae</taxon>
        <taxon>Eumeta</taxon>
    </lineage>
</organism>
<dbReference type="EMBL" id="BGZK01000475">
    <property type="protein sequence ID" value="GBP46039.1"/>
    <property type="molecule type" value="Genomic_DNA"/>
</dbReference>
<gene>
    <name evidence="1" type="ORF">EVAR_24233_1</name>
</gene>
<name>A0A4C1W683_EUMVA</name>
<proteinExistence type="predicted"/>
<protein>
    <submittedName>
        <fullName evidence="1">Uncharacterized protein</fullName>
    </submittedName>
</protein>
<reference evidence="1 2" key="1">
    <citation type="journal article" date="2019" name="Commun. Biol.">
        <title>The bagworm genome reveals a unique fibroin gene that provides high tensile strength.</title>
        <authorList>
            <person name="Kono N."/>
            <person name="Nakamura H."/>
            <person name="Ohtoshi R."/>
            <person name="Tomita M."/>
            <person name="Numata K."/>
            <person name="Arakawa K."/>
        </authorList>
    </citation>
    <scope>NUCLEOTIDE SEQUENCE [LARGE SCALE GENOMIC DNA]</scope>
</reference>
<evidence type="ECO:0000313" key="1">
    <source>
        <dbReference type="EMBL" id="GBP46039.1"/>
    </source>
</evidence>
<dbReference type="Proteomes" id="UP000299102">
    <property type="component" value="Unassembled WGS sequence"/>
</dbReference>
<evidence type="ECO:0000313" key="2">
    <source>
        <dbReference type="Proteomes" id="UP000299102"/>
    </source>
</evidence>
<sequence>MILLVTATVWGERNSQSADETLDPSGNRGVRRAAAAAAAGINRDPDDVYPHSRPDVAPCASAGVHGAAVGGVARGRPVGGPFSFFVILLILASGVEIVPKLDTPAGYSARAPVRSEQSPPASAFILEGVDALLCLIIVHRPSTDAGRRTRGRAGRVTSGPLVYLDTAARASSPGSGRRVSRNAHRRRRSCRSIITDFRSLMSVEQSLFSLTWRWLLLDFMWQYICYCITIPQVNLTSKVCSPV</sequence>